<comment type="pathway">
    <text evidence="1">Pyrimidine metabolism; CTP biosynthesis via de novo pathway; CTP from UDP: step 2/2.</text>
</comment>
<accession>A0A401IMY6</accession>
<name>A0A401IMY6_APHSA</name>
<dbReference type="EC" id="6.3.4.2" evidence="3"/>
<evidence type="ECO:0000256" key="1">
    <source>
        <dbReference type="ARBA" id="ARBA00005171"/>
    </source>
</evidence>
<dbReference type="InterPro" id="IPR029062">
    <property type="entry name" value="Class_I_gatase-like"/>
</dbReference>
<dbReference type="RefSeq" id="WP_124973789.1">
    <property type="nucleotide sequence ID" value="NZ_BDQK01000017.1"/>
</dbReference>
<gene>
    <name evidence="12" type="ORF">AsFPU1_4041</name>
</gene>
<evidence type="ECO:0000256" key="7">
    <source>
        <dbReference type="ARBA" id="ARBA00022840"/>
    </source>
</evidence>
<comment type="similarity">
    <text evidence="2">Belongs to the CTP synthase family.</text>
</comment>
<dbReference type="PROSITE" id="PS51273">
    <property type="entry name" value="GATASE_TYPE_1"/>
    <property type="match status" value="1"/>
</dbReference>
<dbReference type="UniPathway" id="UPA00159">
    <property type="reaction ID" value="UER00277"/>
</dbReference>
<evidence type="ECO:0000313" key="12">
    <source>
        <dbReference type="EMBL" id="GBF82611.1"/>
    </source>
</evidence>
<dbReference type="GO" id="GO:0005829">
    <property type="term" value="C:cytosol"/>
    <property type="evidence" value="ECO:0007669"/>
    <property type="project" value="TreeGrafter"/>
</dbReference>
<dbReference type="Pfam" id="PF00117">
    <property type="entry name" value="GATase"/>
    <property type="match status" value="1"/>
</dbReference>
<dbReference type="GO" id="GO:0003883">
    <property type="term" value="F:CTP synthase activity"/>
    <property type="evidence" value="ECO:0007669"/>
    <property type="project" value="UniProtKB-EC"/>
</dbReference>
<proteinExistence type="inferred from homology"/>
<keyword evidence="5" id="KW-0479">Metal-binding</keyword>
<dbReference type="GO" id="GO:0019856">
    <property type="term" value="P:pyrimidine nucleobase biosynthetic process"/>
    <property type="evidence" value="ECO:0007669"/>
    <property type="project" value="TreeGrafter"/>
</dbReference>
<feature type="domain" description="Glutamine amidotransferase" evidence="11">
    <location>
        <begin position="30"/>
        <end position="230"/>
    </location>
</feature>
<evidence type="ECO:0000256" key="8">
    <source>
        <dbReference type="ARBA" id="ARBA00022962"/>
    </source>
</evidence>
<evidence type="ECO:0000256" key="4">
    <source>
        <dbReference type="ARBA" id="ARBA00022598"/>
    </source>
</evidence>
<keyword evidence="8" id="KW-0315">Glutamine amidotransferase</keyword>
<dbReference type="EMBL" id="BDQK01000017">
    <property type="protein sequence ID" value="GBF82611.1"/>
    <property type="molecule type" value="Genomic_DNA"/>
</dbReference>
<dbReference type="AlphaFoldDB" id="A0A401IMY6"/>
<dbReference type="SUPFAM" id="SSF52317">
    <property type="entry name" value="Class I glutamine amidotransferase-like"/>
    <property type="match status" value="1"/>
</dbReference>
<keyword evidence="13" id="KW-1185">Reference proteome</keyword>
<dbReference type="Proteomes" id="UP000287247">
    <property type="component" value="Unassembled WGS sequence"/>
</dbReference>
<evidence type="ECO:0000259" key="11">
    <source>
        <dbReference type="Pfam" id="PF00117"/>
    </source>
</evidence>
<dbReference type="PANTHER" id="PTHR11550">
    <property type="entry name" value="CTP SYNTHASE"/>
    <property type="match status" value="1"/>
</dbReference>
<evidence type="ECO:0000256" key="10">
    <source>
        <dbReference type="ARBA" id="ARBA00047781"/>
    </source>
</evidence>
<evidence type="ECO:0000256" key="5">
    <source>
        <dbReference type="ARBA" id="ARBA00022723"/>
    </source>
</evidence>
<evidence type="ECO:0000256" key="3">
    <source>
        <dbReference type="ARBA" id="ARBA00012291"/>
    </source>
</evidence>
<dbReference type="InterPro" id="IPR004468">
    <property type="entry name" value="CTP_synthase"/>
</dbReference>
<organism evidence="12 13">
    <name type="scientific">Aphanothece sacrum FPU1</name>
    <dbReference type="NCBI Taxonomy" id="1920663"/>
    <lineage>
        <taxon>Bacteria</taxon>
        <taxon>Bacillati</taxon>
        <taxon>Cyanobacteriota</taxon>
        <taxon>Cyanophyceae</taxon>
        <taxon>Oscillatoriophycideae</taxon>
        <taxon>Chroococcales</taxon>
        <taxon>Aphanothecaceae</taxon>
        <taxon>Aphanothece</taxon>
    </lineage>
</organism>
<reference evidence="13" key="1">
    <citation type="submission" date="2017-05" db="EMBL/GenBank/DDBJ databases">
        <title>Physiological properties and genetic analysis related to exopolysaccharide production of fresh-water unicellular cyanobacterium Aphanothece sacrum, Suizenji Nori, that has been cultured as a food source in Japan.</title>
        <authorList>
            <person name="Kanesaki Y."/>
            <person name="Yoshikawa S."/>
            <person name="Ohki K."/>
        </authorList>
    </citation>
    <scope>NUCLEOTIDE SEQUENCE [LARGE SCALE GENOMIC DNA]</scope>
    <source>
        <strain evidence="13">FPU1</strain>
    </source>
</reference>
<protein>
    <recommendedName>
        <fullName evidence="3">CTP synthase (glutamine hydrolyzing)</fullName>
        <ecNumber evidence="3">6.3.4.2</ecNumber>
    </recommendedName>
</protein>
<keyword evidence="7" id="KW-0067">ATP-binding</keyword>
<keyword evidence="4" id="KW-0436">Ligase</keyword>
<comment type="caution">
    <text evidence="12">The sequence shown here is derived from an EMBL/GenBank/DDBJ whole genome shotgun (WGS) entry which is preliminary data.</text>
</comment>
<evidence type="ECO:0000256" key="6">
    <source>
        <dbReference type="ARBA" id="ARBA00022741"/>
    </source>
</evidence>
<evidence type="ECO:0000256" key="9">
    <source>
        <dbReference type="ARBA" id="ARBA00022975"/>
    </source>
</evidence>
<dbReference type="GO" id="GO:0042802">
    <property type="term" value="F:identical protein binding"/>
    <property type="evidence" value="ECO:0007669"/>
    <property type="project" value="TreeGrafter"/>
</dbReference>
<dbReference type="PANTHER" id="PTHR11550:SF0">
    <property type="entry name" value="CTP SYNTHASE-RELATED"/>
    <property type="match status" value="1"/>
</dbReference>
<sequence>MNNIILDKTIKVALIGEYNPAFKPHIATDNAISHSAKQLGINVESVWVSTEIIKEKIFDTYHGVWIAPGSPYKNLNKTLWVIRYARENHLPCLGTCGGFQHIIIEYARNVLGFQDAQHAEYDPYASNLFISQLDCSLVGQAMKLKFTPESKVANIYKSLTAVEQYYCNFALNPDYIPLIKSSELRVTGGDSKGEVRVIELPDHPFFVGTLFVPQVGSTDTKPHPLVTAFLQNIYQLK</sequence>
<keyword evidence="9" id="KW-0665">Pyrimidine biosynthesis</keyword>
<dbReference type="Gene3D" id="3.40.50.880">
    <property type="match status" value="1"/>
</dbReference>
<dbReference type="NCBIfam" id="NF004836">
    <property type="entry name" value="PRK06186.1"/>
    <property type="match status" value="1"/>
</dbReference>
<dbReference type="GO" id="GO:0044210">
    <property type="term" value="P:'de novo' CTP biosynthetic process"/>
    <property type="evidence" value="ECO:0007669"/>
    <property type="project" value="UniProtKB-UniPathway"/>
</dbReference>
<dbReference type="OrthoDB" id="3286005at2"/>
<evidence type="ECO:0000256" key="2">
    <source>
        <dbReference type="ARBA" id="ARBA00007533"/>
    </source>
</evidence>
<dbReference type="GO" id="GO:0005524">
    <property type="term" value="F:ATP binding"/>
    <property type="evidence" value="ECO:0007669"/>
    <property type="project" value="UniProtKB-KW"/>
</dbReference>
<evidence type="ECO:0000313" key="13">
    <source>
        <dbReference type="Proteomes" id="UP000287247"/>
    </source>
</evidence>
<comment type="catalytic activity">
    <reaction evidence="10">
        <text>UTP + L-glutamine + ATP + H2O = CTP + L-glutamate + ADP + phosphate + 2 H(+)</text>
        <dbReference type="Rhea" id="RHEA:26426"/>
        <dbReference type="ChEBI" id="CHEBI:15377"/>
        <dbReference type="ChEBI" id="CHEBI:15378"/>
        <dbReference type="ChEBI" id="CHEBI:29985"/>
        <dbReference type="ChEBI" id="CHEBI:30616"/>
        <dbReference type="ChEBI" id="CHEBI:37563"/>
        <dbReference type="ChEBI" id="CHEBI:43474"/>
        <dbReference type="ChEBI" id="CHEBI:46398"/>
        <dbReference type="ChEBI" id="CHEBI:58359"/>
        <dbReference type="ChEBI" id="CHEBI:456216"/>
        <dbReference type="EC" id="6.3.4.2"/>
    </reaction>
</comment>
<dbReference type="InterPro" id="IPR017926">
    <property type="entry name" value="GATASE"/>
</dbReference>
<keyword evidence="6" id="KW-0547">Nucleotide-binding</keyword>